<name>A0A494XP36_9BURK</name>
<dbReference type="RefSeq" id="WP_121276352.1">
    <property type="nucleotide sequence ID" value="NZ_RBZV01000002.1"/>
</dbReference>
<protein>
    <submittedName>
        <fullName evidence="1">Uncharacterized protein</fullName>
    </submittedName>
</protein>
<dbReference type="Proteomes" id="UP000280434">
    <property type="component" value="Unassembled WGS sequence"/>
</dbReference>
<sequence>MTREQSEQIEALLSMWYRWQIRQSQAEILAHYYHTEDGSCRGYETPYGEDDEEDAYATLDDRQSEQVQMCVDALPIEARAAISVSMRNKECGSSVWRSARAGEQHAVYQAAKARLLPMFAARGLLRLQEQVCAA</sequence>
<evidence type="ECO:0000313" key="2">
    <source>
        <dbReference type="Proteomes" id="UP000280434"/>
    </source>
</evidence>
<dbReference type="EMBL" id="RBZV01000002">
    <property type="protein sequence ID" value="RKP50516.1"/>
    <property type="molecule type" value="Genomic_DNA"/>
</dbReference>
<dbReference type="AlphaFoldDB" id="A0A494XP36"/>
<organism evidence="1 2">
    <name type="scientific">Trinickia fusca</name>
    <dbReference type="NCBI Taxonomy" id="2419777"/>
    <lineage>
        <taxon>Bacteria</taxon>
        <taxon>Pseudomonadati</taxon>
        <taxon>Pseudomonadota</taxon>
        <taxon>Betaproteobacteria</taxon>
        <taxon>Burkholderiales</taxon>
        <taxon>Burkholderiaceae</taxon>
        <taxon>Trinickia</taxon>
    </lineage>
</organism>
<proteinExistence type="predicted"/>
<evidence type="ECO:0000313" key="1">
    <source>
        <dbReference type="EMBL" id="RKP50516.1"/>
    </source>
</evidence>
<dbReference type="OrthoDB" id="8663464at2"/>
<accession>A0A494XP36</accession>
<comment type="caution">
    <text evidence="1">The sequence shown here is derived from an EMBL/GenBank/DDBJ whole genome shotgun (WGS) entry which is preliminary data.</text>
</comment>
<reference evidence="1 2" key="1">
    <citation type="submission" date="2018-10" db="EMBL/GenBank/DDBJ databases">
        <title>Paraburkholderia sp. 7MK8-2, isolated from soil.</title>
        <authorList>
            <person name="Gao Z.-H."/>
            <person name="Qiu L.-H."/>
        </authorList>
    </citation>
    <scope>NUCLEOTIDE SEQUENCE [LARGE SCALE GENOMIC DNA]</scope>
    <source>
        <strain evidence="1 2">7MK8-2</strain>
    </source>
</reference>
<gene>
    <name evidence="1" type="ORF">D7S89_05265</name>
</gene>
<keyword evidence="2" id="KW-1185">Reference proteome</keyword>